<evidence type="ECO:0000256" key="6">
    <source>
        <dbReference type="ARBA" id="ARBA00023242"/>
    </source>
</evidence>
<keyword evidence="3" id="KW-0479">Metal-binding</keyword>
<protein>
    <recommendedName>
        <fullName evidence="15">Lysine-specific demethylase JMJ25</fullName>
    </recommendedName>
</protein>
<evidence type="ECO:0000256" key="9">
    <source>
        <dbReference type="SAM" id="MobiDB-lite"/>
    </source>
</evidence>
<comment type="similarity">
    <text evidence="2">Belongs to the JARID1 histone demethylase family.</text>
</comment>
<dbReference type="Pfam" id="PF10497">
    <property type="entry name" value="zf-4CXXC_R1"/>
    <property type="match status" value="1"/>
</dbReference>
<evidence type="ECO:0000256" key="1">
    <source>
        <dbReference type="ARBA" id="ARBA00004123"/>
    </source>
</evidence>
<keyword evidence="7" id="KW-0862">Zinc</keyword>
<comment type="subcellular location">
    <subcellularLocation>
        <location evidence="1">Nucleus</location>
    </subcellularLocation>
</comment>
<dbReference type="GO" id="GO:0000118">
    <property type="term" value="C:histone deacetylase complex"/>
    <property type="evidence" value="ECO:0007669"/>
    <property type="project" value="TreeGrafter"/>
</dbReference>
<dbReference type="InterPro" id="IPR014977">
    <property type="entry name" value="WRC_dom"/>
</dbReference>
<dbReference type="GO" id="GO:0031490">
    <property type="term" value="F:chromatin DNA binding"/>
    <property type="evidence" value="ECO:0007669"/>
    <property type="project" value="TreeGrafter"/>
</dbReference>
<dbReference type="PROSITE" id="PS51184">
    <property type="entry name" value="JMJC"/>
    <property type="match status" value="1"/>
</dbReference>
<dbReference type="PROSITE" id="PS50089">
    <property type="entry name" value="ZF_RING_2"/>
    <property type="match status" value="1"/>
</dbReference>
<organism evidence="13 14">
    <name type="scientific">Cuscuta europaea</name>
    <name type="common">European dodder</name>
    <dbReference type="NCBI Taxonomy" id="41803"/>
    <lineage>
        <taxon>Eukaryota</taxon>
        <taxon>Viridiplantae</taxon>
        <taxon>Streptophyta</taxon>
        <taxon>Embryophyta</taxon>
        <taxon>Tracheophyta</taxon>
        <taxon>Spermatophyta</taxon>
        <taxon>Magnoliopsida</taxon>
        <taxon>eudicotyledons</taxon>
        <taxon>Gunneridae</taxon>
        <taxon>Pentapetalae</taxon>
        <taxon>asterids</taxon>
        <taxon>lamiids</taxon>
        <taxon>Solanales</taxon>
        <taxon>Convolvulaceae</taxon>
        <taxon>Cuscuteae</taxon>
        <taxon>Cuscuta</taxon>
        <taxon>Cuscuta subgen. Cuscuta</taxon>
    </lineage>
</organism>
<accession>A0A9P0ZR83</accession>
<dbReference type="GO" id="GO:0032454">
    <property type="term" value="F:histone H3K9 demethylase activity"/>
    <property type="evidence" value="ECO:0007669"/>
    <property type="project" value="InterPro"/>
</dbReference>
<evidence type="ECO:0000256" key="5">
    <source>
        <dbReference type="ARBA" id="ARBA00023163"/>
    </source>
</evidence>
<dbReference type="PROSITE" id="PS51667">
    <property type="entry name" value="WRC"/>
    <property type="match status" value="1"/>
</dbReference>
<reference evidence="13" key="1">
    <citation type="submission" date="2022-07" db="EMBL/GenBank/DDBJ databases">
        <authorList>
            <person name="Macas J."/>
            <person name="Novak P."/>
            <person name="Neumann P."/>
        </authorList>
    </citation>
    <scope>NUCLEOTIDE SEQUENCE</scope>
</reference>
<dbReference type="InterPro" id="IPR003347">
    <property type="entry name" value="JmjC_dom"/>
</dbReference>
<feature type="domain" description="WRC" evidence="12">
    <location>
        <begin position="7"/>
        <end position="51"/>
    </location>
</feature>
<feature type="region of interest" description="Disordered" evidence="9">
    <location>
        <begin position="666"/>
        <end position="694"/>
    </location>
</feature>
<keyword evidence="7" id="KW-0863">Zinc-finger</keyword>
<dbReference type="GO" id="GO:0008270">
    <property type="term" value="F:zinc ion binding"/>
    <property type="evidence" value="ECO:0007669"/>
    <property type="project" value="UniProtKB-KW"/>
</dbReference>
<feature type="domain" description="JmjC" evidence="11">
    <location>
        <begin position="567"/>
        <end position="891"/>
    </location>
</feature>
<evidence type="ECO:0000259" key="12">
    <source>
        <dbReference type="PROSITE" id="PS51667"/>
    </source>
</evidence>
<comment type="caution">
    <text evidence="8">Lacks conserved residue(s) required for the propagation of feature annotation.</text>
</comment>
<keyword evidence="4" id="KW-0805">Transcription regulation</keyword>
<evidence type="ECO:0000256" key="7">
    <source>
        <dbReference type="PROSITE-ProRule" id="PRU00175"/>
    </source>
</evidence>
<dbReference type="PANTHER" id="PTHR12549">
    <property type="entry name" value="JMJC DOMAIN-CONTAINING HISTONE DEMETHYLATION PROTEIN"/>
    <property type="match status" value="1"/>
</dbReference>
<keyword evidence="14" id="KW-1185">Reference proteome</keyword>
<dbReference type="InterPro" id="IPR045109">
    <property type="entry name" value="LSDs-like"/>
</dbReference>
<sequence length="929" mass="106678">MSENDPLPDDLRCKRTDGRQWRCKRRVLEGKKLCDLHHMQGRHRQMKQKVPDSLKFERARNIKINNSGEIGVSKKKLKASKRKRCVSEALDEALKRMELKRGDLPLELIRVFLKRQVEKRKQKELKNSVELTRELPNAVMAIPNLPSHDLSNSTCSSSNIKLGVNLSSFSARHFRSKNIEPLPVSTMQALPLSRNMRKVKRKKCHWCRRTNYRTFVKCLSCKKQFFCTDCIKERHLERLEIQGSCPVCRGCCNCRICTKSKPKDTNYIKEFYRDKKRVRKSHLLYYLVNALLPVLEKIIQDQYIELEVEAKTTGKPYSQFKIQQATMGFENSYCCSNCKTSILDYHRSCSSCSFLLCINCCSDLRQRYKSFSGVDDGDVSISCPSTKSGGCSGGILELRSLFPCNWLKEIEASAQEALCSSSRRFDESKKVDNNDAAVNSLLMEMAQRLDSNDNFLYCPIMKDLQFESFHKYWGKGHPVIVRGVLRISSELSWDPVFLFCTYLEKRSKFPKEKEPQRTPDSLDWCEVEIATKKTFMGSLQWQTQATIRKQTVKLRAWLSPYLFEEQFPLYYFEIMRALPFQEYMNPKSGALNLALKVPGETPPLDLGPSIYISYGGSEEIVQTEFATNLCYEPYDVVNILAYATDAHISKEQLCKVKTLMKKIHMKDQTETTSTSTDHRGKSSLQSDDTDESGLQDVNAEQVQLPDAIAKVPFYSADLHKKAQTFLEESNLLTDSECDAGSDSDISILCSESIDRLTDSENDDLFHDSRMEKVTAICGAQWDIFRRQDVPKLLEYLGKHSKEFTSSCCYSKKVVHPILDQCFFLDAYHKLKLKEEFDVQPWTFEQHPGEAVTIPAGCPYQVRQLKSCVNIVLNFLSPENAAECIHLTDEIRLLPGHHKAKKKLMEVRKMALCSIQDAVDKIQDITKTLT</sequence>
<dbReference type="Pfam" id="PF08879">
    <property type="entry name" value="WRC"/>
    <property type="match status" value="1"/>
</dbReference>
<dbReference type="Pfam" id="PF02373">
    <property type="entry name" value="JmjC"/>
    <property type="match status" value="1"/>
</dbReference>
<gene>
    <name evidence="13" type="ORF">CEURO_LOCUS19460</name>
</gene>
<comment type="caution">
    <text evidence="13">The sequence shown here is derived from an EMBL/GenBank/DDBJ whole genome shotgun (WGS) entry which is preliminary data.</text>
</comment>
<dbReference type="Proteomes" id="UP001152484">
    <property type="component" value="Unassembled WGS sequence"/>
</dbReference>
<keyword evidence="5" id="KW-0804">Transcription</keyword>
<dbReference type="GO" id="GO:0006357">
    <property type="term" value="P:regulation of transcription by RNA polymerase II"/>
    <property type="evidence" value="ECO:0007669"/>
    <property type="project" value="TreeGrafter"/>
</dbReference>
<dbReference type="GO" id="GO:0000785">
    <property type="term" value="C:chromatin"/>
    <property type="evidence" value="ECO:0007669"/>
    <property type="project" value="TreeGrafter"/>
</dbReference>
<keyword evidence="6" id="KW-0539">Nucleus</keyword>
<evidence type="ECO:0000259" key="10">
    <source>
        <dbReference type="PROSITE" id="PS50089"/>
    </source>
</evidence>
<dbReference type="InterPro" id="IPR001841">
    <property type="entry name" value="Znf_RING"/>
</dbReference>
<dbReference type="InterPro" id="IPR018866">
    <property type="entry name" value="Znf-4CXXC_R1"/>
</dbReference>
<name>A0A9P0ZR83_CUSEU</name>
<dbReference type="SMART" id="SM00558">
    <property type="entry name" value="JmjC"/>
    <property type="match status" value="1"/>
</dbReference>
<dbReference type="GO" id="GO:0003712">
    <property type="term" value="F:transcription coregulator activity"/>
    <property type="evidence" value="ECO:0007669"/>
    <property type="project" value="TreeGrafter"/>
</dbReference>
<evidence type="ECO:0000256" key="8">
    <source>
        <dbReference type="PROSITE-ProRule" id="PRU01002"/>
    </source>
</evidence>
<evidence type="ECO:0000256" key="3">
    <source>
        <dbReference type="ARBA" id="ARBA00022723"/>
    </source>
</evidence>
<evidence type="ECO:0000313" key="13">
    <source>
        <dbReference type="EMBL" id="CAH9111998.1"/>
    </source>
</evidence>
<evidence type="ECO:0008006" key="15">
    <source>
        <dbReference type="Google" id="ProtNLM"/>
    </source>
</evidence>
<evidence type="ECO:0000256" key="4">
    <source>
        <dbReference type="ARBA" id="ARBA00023015"/>
    </source>
</evidence>
<dbReference type="Gene3D" id="2.60.120.650">
    <property type="entry name" value="Cupin"/>
    <property type="match status" value="1"/>
</dbReference>
<proteinExistence type="inferred from homology"/>
<evidence type="ECO:0000259" key="11">
    <source>
        <dbReference type="PROSITE" id="PS51184"/>
    </source>
</evidence>
<dbReference type="PANTHER" id="PTHR12549:SF42">
    <property type="entry name" value="LYSINE-SPECIFIC DEMETHYLASE JMJ28"/>
    <property type="match status" value="1"/>
</dbReference>
<dbReference type="EMBL" id="CAMAPE010000058">
    <property type="protein sequence ID" value="CAH9111998.1"/>
    <property type="molecule type" value="Genomic_DNA"/>
</dbReference>
<dbReference type="OrthoDB" id="1667110at2759"/>
<dbReference type="SUPFAM" id="SSF51197">
    <property type="entry name" value="Clavaminate synthase-like"/>
    <property type="match status" value="1"/>
</dbReference>
<feature type="domain" description="RING-type" evidence="10">
    <location>
        <begin position="204"/>
        <end position="249"/>
    </location>
</feature>
<evidence type="ECO:0000313" key="14">
    <source>
        <dbReference type="Proteomes" id="UP001152484"/>
    </source>
</evidence>
<evidence type="ECO:0000256" key="2">
    <source>
        <dbReference type="ARBA" id="ARBA00006801"/>
    </source>
</evidence>
<dbReference type="AlphaFoldDB" id="A0A9P0ZR83"/>